<organism evidence="8 9">
    <name type="scientific">Sphingobium subterraneum</name>
    <dbReference type="NCBI Taxonomy" id="627688"/>
    <lineage>
        <taxon>Bacteria</taxon>
        <taxon>Pseudomonadati</taxon>
        <taxon>Pseudomonadota</taxon>
        <taxon>Alphaproteobacteria</taxon>
        <taxon>Sphingomonadales</taxon>
        <taxon>Sphingomonadaceae</taxon>
        <taxon>Sphingobium</taxon>
    </lineage>
</organism>
<evidence type="ECO:0000256" key="1">
    <source>
        <dbReference type="ARBA" id="ARBA00010296"/>
    </source>
</evidence>
<dbReference type="InterPro" id="IPR012556">
    <property type="entry name" value="Entericidin"/>
</dbReference>
<dbReference type="Proteomes" id="UP000552700">
    <property type="component" value="Unassembled WGS sequence"/>
</dbReference>
<keyword evidence="9" id="KW-1185">Reference proteome</keyword>
<dbReference type="GO" id="GO:0016020">
    <property type="term" value="C:membrane"/>
    <property type="evidence" value="ECO:0007669"/>
    <property type="project" value="InterPro"/>
</dbReference>
<name>A0A841J299_9SPHN</name>
<comment type="caution">
    <text evidence="8">The sequence shown here is derived from an EMBL/GenBank/DDBJ whole genome shotgun (WGS) entry which is preliminary data.</text>
</comment>
<evidence type="ECO:0000256" key="4">
    <source>
        <dbReference type="ARBA" id="ARBA00023136"/>
    </source>
</evidence>
<feature type="chain" id="PRO_5032591179" evidence="7">
    <location>
        <begin position="25"/>
        <end position="48"/>
    </location>
</feature>
<keyword evidence="6" id="KW-0449">Lipoprotein</keyword>
<keyword evidence="2" id="KW-1003">Cell membrane</keyword>
<protein>
    <submittedName>
        <fullName evidence="8">Putative small secreted protein</fullName>
    </submittedName>
</protein>
<dbReference type="EMBL" id="JACIJP010000005">
    <property type="protein sequence ID" value="MBB6125083.1"/>
    <property type="molecule type" value="Genomic_DNA"/>
</dbReference>
<dbReference type="AlphaFoldDB" id="A0A841J299"/>
<evidence type="ECO:0000256" key="3">
    <source>
        <dbReference type="ARBA" id="ARBA00022729"/>
    </source>
</evidence>
<keyword evidence="5" id="KW-0564">Palmitate</keyword>
<dbReference type="PROSITE" id="PS51257">
    <property type="entry name" value="PROKAR_LIPOPROTEIN"/>
    <property type="match status" value="1"/>
</dbReference>
<gene>
    <name evidence="8" type="ORF">FHS92_002840</name>
</gene>
<dbReference type="GO" id="GO:0009636">
    <property type="term" value="P:response to toxic substance"/>
    <property type="evidence" value="ECO:0007669"/>
    <property type="project" value="InterPro"/>
</dbReference>
<reference evidence="8 9" key="1">
    <citation type="submission" date="2020-08" db="EMBL/GenBank/DDBJ databases">
        <title>Genomic Encyclopedia of Type Strains, Phase IV (KMG-IV): sequencing the most valuable type-strain genomes for metagenomic binning, comparative biology and taxonomic classification.</title>
        <authorList>
            <person name="Goeker M."/>
        </authorList>
    </citation>
    <scope>NUCLEOTIDE SEQUENCE [LARGE SCALE GENOMIC DNA]</scope>
    <source>
        <strain evidence="8 9">DSM 102255</strain>
    </source>
</reference>
<dbReference type="Pfam" id="PF08085">
    <property type="entry name" value="Entericidin"/>
    <property type="match status" value="1"/>
</dbReference>
<sequence>MKYAARPAVTAAALLGIALLGLSACNTVKGVGRDIESVGSAGEKAIKK</sequence>
<proteinExistence type="inferred from homology"/>
<dbReference type="RefSeq" id="WP_184081389.1">
    <property type="nucleotide sequence ID" value="NZ_JACIJP010000005.1"/>
</dbReference>
<evidence type="ECO:0000256" key="5">
    <source>
        <dbReference type="ARBA" id="ARBA00023139"/>
    </source>
</evidence>
<feature type="signal peptide" evidence="7">
    <location>
        <begin position="1"/>
        <end position="24"/>
    </location>
</feature>
<keyword evidence="3 7" id="KW-0732">Signal</keyword>
<keyword evidence="4" id="KW-0472">Membrane</keyword>
<evidence type="ECO:0000256" key="2">
    <source>
        <dbReference type="ARBA" id="ARBA00022475"/>
    </source>
</evidence>
<evidence type="ECO:0000313" key="9">
    <source>
        <dbReference type="Proteomes" id="UP000552700"/>
    </source>
</evidence>
<comment type="similarity">
    <text evidence="1">Belongs to the EcnA/EcnB lipoprotein family.</text>
</comment>
<evidence type="ECO:0000313" key="8">
    <source>
        <dbReference type="EMBL" id="MBB6125083.1"/>
    </source>
</evidence>
<accession>A0A841J299</accession>
<evidence type="ECO:0000256" key="7">
    <source>
        <dbReference type="SAM" id="SignalP"/>
    </source>
</evidence>
<evidence type="ECO:0000256" key="6">
    <source>
        <dbReference type="ARBA" id="ARBA00023288"/>
    </source>
</evidence>